<dbReference type="AlphaFoldDB" id="A0A8J3ED78"/>
<proteinExistence type="predicted"/>
<protein>
    <submittedName>
        <fullName evidence="10">ABC transporter</fullName>
    </submittedName>
</protein>
<dbReference type="CDD" id="cd03259">
    <property type="entry name" value="ABC_Carb_Solutes_like"/>
    <property type="match status" value="1"/>
</dbReference>
<evidence type="ECO:0000256" key="7">
    <source>
        <dbReference type="ARBA" id="ARBA00023065"/>
    </source>
</evidence>
<dbReference type="Pfam" id="PF00005">
    <property type="entry name" value="ABC_tran"/>
    <property type="match status" value="1"/>
</dbReference>
<gene>
    <name evidence="10" type="primary">modC</name>
    <name evidence="10" type="ORF">GCM10010964_15220</name>
</gene>
<keyword evidence="2" id="KW-1003">Cell membrane</keyword>
<organism evidence="10 11">
    <name type="scientific">Caldovatus sediminis</name>
    <dbReference type="NCBI Taxonomy" id="2041189"/>
    <lineage>
        <taxon>Bacteria</taxon>
        <taxon>Pseudomonadati</taxon>
        <taxon>Pseudomonadota</taxon>
        <taxon>Alphaproteobacteria</taxon>
        <taxon>Acetobacterales</taxon>
        <taxon>Roseomonadaceae</taxon>
        <taxon>Caldovatus</taxon>
    </lineage>
</organism>
<evidence type="ECO:0000256" key="4">
    <source>
        <dbReference type="ARBA" id="ARBA00022741"/>
    </source>
</evidence>
<keyword evidence="1" id="KW-0813">Transport</keyword>
<dbReference type="InterPro" id="IPR017871">
    <property type="entry name" value="ABC_transporter-like_CS"/>
</dbReference>
<keyword evidence="8" id="KW-0472">Membrane</keyword>
<evidence type="ECO:0000256" key="1">
    <source>
        <dbReference type="ARBA" id="ARBA00022448"/>
    </source>
</evidence>
<reference evidence="10 11" key="1">
    <citation type="journal article" date="2014" name="Int. J. Syst. Evol. Microbiol.">
        <title>Complete genome sequence of Corynebacterium casei LMG S-19264T (=DSM 44701T), isolated from a smear-ripened cheese.</title>
        <authorList>
            <consortium name="US DOE Joint Genome Institute (JGI-PGF)"/>
            <person name="Walter F."/>
            <person name="Albersmeier A."/>
            <person name="Kalinowski J."/>
            <person name="Ruckert C."/>
        </authorList>
    </citation>
    <scope>NUCLEOTIDE SEQUENCE [LARGE SCALE GENOMIC DNA]</scope>
    <source>
        <strain evidence="10 11">CGMCC 1.16330</strain>
    </source>
</reference>
<keyword evidence="6" id="KW-0408">Iron</keyword>
<evidence type="ECO:0000313" key="11">
    <source>
        <dbReference type="Proteomes" id="UP000597507"/>
    </source>
</evidence>
<dbReference type="SUPFAM" id="SSF52540">
    <property type="entry name" value="P-loop containing nucleoside triphosphate hydrolases"/>
    <property type="match status" value="1"/>
</dbReference>
<dbReference type="PANTHER" id="PTHR42781">
    <property type="entry name" value="SPERMIDINE/PUTRESCINE IMPORT ATP-BINDING PROTEIN POTA"/>
    <property type="match status" value="1"/>
</dbReference>
<dbReference type="RefSeq" id="WP_188899430.1">
    <property type="nucleotide sequence ID" value="NZ_BMKS01000004.1"/>
</dbReference>
<feature type="domain" description="ABC transporter" evidence="9">
    <location>
        <begin position="14"/>
        <end position="249"/>
    </location>
</feature>
<keyword evidence="11" id="KW-1185">Reference proteome</keyword>
<evidence type="ECO:0000256" key="5">
    <source>
        <dbReference type="ARBA" id="ARBA00022840"/>
    </source>
</evidence>
<dbReference type="InterPro" id="IPR027417">
    <property type="entry name" value="P-loop_NTPase"/>
</dbReference>
<dbReference type="PROSITE" id="PS00211">
    <property type="entry name" value="ABC_TRANSPORTER_1"/>
    <property type="match status" value="1"/>
</dbReference>
<evidence type="ECO:0000313" key="10">
    <source>
        <dbReference type="EMBL" id="GGG28286.1"/>
    </source>
</evidence>
<sequence length="385" mass="40598">MPEAPAAEGAAAAAQGRGLEVRLEAAAPIPLDIAFGCAPGETLALVGPSGAGKSTALRCVAGLHRPSRGSVRCGGATWLDTAARLDLPPHRRAVGMVFQDYALFPHMTALGNVAAAMGHRAPAERAARARELLARVHLAGLEERRPAELSGGQQQRVAVARALARDPAVLLLDEPFSAVDRATRRRLQGELAALRRSLSIPILLVTHDLDEAVALADRMCLMHRGRGLQTAPPAEMLARPASAEVARLLDLRNLFRGVVERHDPDSGITFLRWGGRVLEAAHAPGFAPGGTVDWLVPGSAVLLHRRGRPSFGERENPVAGRVLDLLALGEEAQVTLDIGDPGGGTLAFSLPLHAARRNGLAPGEDCTVSLLREGIHLMPPRGPVP</sequence>
<dbReference type="Gene3D" id="3.40.50.300">
    <property type="entry name" value="P-loop containing nucleotide triphosphate hydrolases"/>
    <property type="match status" value="1"/>
</dbReference>
<dbReference type="SUPFAM" id="SSF50331">
    <property type="entry name" value="MOP-like"/>
    <property type="match status" value="1"/>
</dbReference>
<keyword evidence="4" id="KW-0547">Nucleotide-binding</keyword>
<dbReference type="GO" id="GO:0005524">
    <property type="term" value="F:ATP binding"/>
    <property type="evidence" value="ECO:0007669"/>
    <property type="project" value="UniProtKB-KW"/>
</dbReference>
<evidence type="ECO:0000256" key="3">
    <source>
        <dbReference type="ARBA" id="ARBA00022496"/>
    </source>
</evidence>
<dbReference type="InterPro" id="IPR015853">
    <property type="entry name" value="ABC_transpr_FbpC"/>
</dbReference>
<name>A0A8J3ED78_9PROT</name>
<dbReference type="InterPro" id="IPR050093">
    <property type="entry name" value="ABC_SmlMolc_Importer"/>
</dbReference>
<evidence type="ECO:0000259" key="9">
    <source>
        <dbReference type="PROSITE" id="PS50893"/>
    </source>
</evidence>
<dbReference type="Proteomes" id="UP000597507">
    <property type="component" value="Unassembled WGS sequence"/>
</dbReference>
<accession>A0A8J3ED78</accession>
<dbReference type="SMART" id="SM00382">
    <property type="entry name" value="AAA"/>
    <property type="match status" value="1"/>
</dbReference>
<dbReference type="EMBL" id="BMKS01000004">
    <property type="protein sequence ID" value="GGG28286.1"/>
    <property type="molecule type" value="Genomic_DNA"/>
</dbReference>
<dbReference type="PROSITE" id="PS50893">
    <property type="entry name" value="ABC_TRANSPORTER_2"/>
    <property type="match status" value="1"/>
</dbReference>
<dbReference type="InterPro" id="IPR008995">
    <property type="entry name" value="Mo/tungstate-bd_C_term_dom"/>
</dbReference>
<keyword evidence="3" id="KW-0410">Iron transport</keyword>
<evidence type="ECO:0000256" key="8">
    <source>
        <dbReference type="ARBA" id="ARBA00023136"/>
    </source>
</evidence>
<dbReference type="InterPro" id="IPR003439">
    <property type="entry name" value="ABC_transporter-like_ATP-bd"/>
</dbReference>
<comment type="caution">
    <text evidence="10">The sequence shown here is derived from an EMBL/GenBank/DDBJ whole genome shotgun (WGS) entry which is preliminary data.</text>
</comment>
<dbReference type="InterPro" id="IPR003593">
    <property type="entry name" value="AAA+_ATPase"/>
</dbReference>
<evidence type="ECO:0000256" key="2">
    <source>
        <dbReference type="ARBA" id="ARBA00022475"/>
    </source>
</evidence>
<keyword evidence="7" id="KW-0406">Ion transport</keyword>
<keyword evidence="5" id="KW-0067">ATP-binding</keyword>
<dbReference type="GO" id="GO:0015408">
    <property type="term" value="F:ABC-type ferric iron transporter activity"/>
    <property type="evidence" value="ECO:0007669"/>
    <property type="project" value="InterPro"/>
</dbReference>
<dbReference type="GO" id="GO:0016887">
    <property type="term" value="F:ATP hydrolysis activity"/>
    <property type="evidence" value="ECO:0007669"/>
    <property type="project" value="InterPro"/>
</dbReference>
<evidence type="ECO:0000256" key="6">
    <source>
        <dbReference type="ARBA" id="ARBA00023004"/>
    </source>
</evidence>
<dbReference type="GO" id="GO:0016020">
    <property type="term" value="C:membrane"/>
    <property type="evidence" value="ECO:0007669"/>
    <property type="project" value="InterPro"/>
</dbReference>
<dbReference type="PANTHER" id="PTHR42781:SF4">
    <property type="entry name" value="SPERMIDINE_PUTRESCINE IMPORT ATP-BINDING PROTEIN POTA"/>
    <property type="match status" value="1"/>
</dbReference>